<evidence type="ECO:0000313" key="9">
    <source>
        <dbReference type="Proteomes" id="UP000442707"/>
    </source>
</evidence>
<dbReference type="GO" id="GO:0020037">
    <property type="term" value="F:heme binding"/>
    <property type="evidence" value="ECO:0007669"/>
    <property type="project" value="TreeGrafter"/>
</dbReference>
<keyword evidence="4" id="KW-0560">Oxidoreductase</keyword>
<keyword evidence="2" id="KW-0500">Molybdenum</keyword>
<dbReference type="SUPFAM" id="SSF56524">
    <property type="entry name" value="Oxidoreductase molybdopterin-binding domain"/>
    <property type="match status" value="1"/>
</dbReference>
<accession>A0A6H9V2G5</accession>
<evidence type="ECO:0000256" key="4">
    <source>
        <dbReference type="ARBA" id="ARBA00023002"/>
    </source>
</evidence>
<dbReference type="Gene3D" id="3.90.420.10">
    <property type="entry name" value="Oxidoreductase, molybdopterin-binding domain"/>
    <property type="match status" value="1"/>
</dbReference>
<evidence type="ECO:0000256" key="1">
    <source>
        <dbReference type="ARBA" id="ARBA00001924"/>
    </source>
</evidence>
<organism evidence="8 9">
    <name type="scientific">Streptomyces luteolifulvus</name>
    <dbReference type="NCBI Taxonomy" id="2615112"/>
    <lineage>
        <taxon>Bacteria</taxon>
        <taxon>Bacillati</taxon>
        <taxon>Actinomycetota</taxon>
        <taxon>Actinomycetes</taxon>
        <taxon>Kitasatosporales</taxon>
        <taxon>Streptomycetaceae</taxon>
        <taxon>Streptomyces</taxon>
    </lineage>
</organism>
<protein>
    <submittedName>
        <fullName evidence="8">Molybdopterin-dependent oxidoreductase</fullName>
    </submittedName>
</protein>
<dbReference type="Proteomes" id="UP000442707">
    <property type="component" value="Unassembled WGS sequence"/>
</dbReference>
<evidence type="ECO:0000256" key="5">
    <source>
        <dbReference type="SAM" id="MobiDB-lite"/>
    </source>
</evidence>
<keyword evidence="9" id="KW-1185">Reference proteome</keyword>
<evidence type="ECO:0000313" key="8">
    <source>
        <dbReference type="EMBL" id="KAB1146670.1"/>
    </source>
</evidence>
<dbReference type="AlphaFoldDB" id="A0A6H9V2G5"/>
<dbReference type="GO" id="GO:0006790">
    <property type="term" value="P:sulfur compound metabolic process"/>
    <property type="evidence" value="ECO:0007669"/>
    <property type="project" value="TreeGrafter"/>
</dbReference>
<comment type="caution">
    <text evidence="8">The sequence shown here is derived from an EMBL/GenBank/DDBJ whole genome shotgun (WGS) entry which is preliminary data.</text>
</comment>
<dbReference type="PANTHER" id="PTHR19372">
    <property type="entry name" value="SULFITE REDUCTASE"/>
    <property type="match status" value="1"/>
</dbReference>
<dbReference type="InterPro" id="IPR014756">
    <property type="entry name" value="Ig_E-set"/>
</dbReference>
<dbReference type="InterPro" id="IPR036374">
    <property type="entry name" value="OxRdtase_Mopterin-bd_sf"/>
</dbReference>
<dbReference type="Gene3D" id="2.60.40.650">
    <property type="match status" value="1"/>
</dbReference>
<evidence type="ECO:0000259" key="7">
    <source>
        <dbReference type="Pfam" id="PF03404"/>
    </source>
</evidence>
<dbReference type="GO" id="GO:0043546">
    <property type="term" value="F:molybdopterin cofactor binding"/>
    <property type="evidence" value="ECO:0007669"/>
    <property type="project" value="TreeGrafter"/>
</dbReference>
<name>A0A6H9V2G5_9ACTN</name>
<dbReference type="Pfam" id="PF00174">
    <property type="entry name" value="Oxidored_molyb"/>
    <property type="match status" value="1"/>
</dbReference>
<sequence>MTGGILPRGPGTLTPDTLTADPYNAQTPAVALAEWITPVDAFFVRAHFAVPRLEPGRWRLRLGGLVGAPCEVRYDELPALGMRELDVVLECAGNGRGRMTPPPPGLPWGERAVGCARFGGVPFRAVAARARPDPRAVEFVFTGADAGDEHGRSVAFERSLPLEVALHPDTLLATHMNGEPLAPVHGAPVRLVVPGRFGVADVKWLVGARAVAEPFTGVFQTDEYVYRDARGGTADGPVTTLRVKSLITAPEPEAVLALGTAVTVRGWAWSGGVPVRLVQVRADDDAWHRARLDRPSGPYAWTGWSLRWTPRRTGHHRLQARASDAHGETQPLRAPWNAQGYGCNAAAGVDVLVRRRSGRPGDAGQPD</sequence>
<proteinExistence type="predicted"/>
<evidence type="ECO:0000259" key="6">
    <source>
        <dbReference type="Pfam" id="PF00174"/>
    </source>
</evidence>
<dbReference type="InterPro" id="IPR005066">
    <property type="entry name" value="MoCF_OxRdtse_dimer"/>
</dbReference>
<comment type="cofactor">
    <cofactor evidence="1">
        <name>Mo-molybdopterin</name>
        <dbReference type="ChEBI" id="CHEBI:71302"/>
    </cofactor>
</comment>
<dbReference type="PANTHER" id="PTHR19372:SF7">
    <property type="entry name" value="SULFITE OXIDASE, MITOCHONDRIAL"/>
    <property type="match status" value="1"/>
</dbReference>
<feature type="domain" description="Moybdenum cofactor oxidoreductase dimerisation" evidence="7">
    <location>
        <begin position="239"/>
        <end position="344"/>
    </location>
</feature>
<dbReference type="InterPro" id="IPR000572">
    <property type="entry name" value="OxRdtase_Mopterin-bd_dom"/>
</dbReference>
<dbReference type="Pfam" id="PF03404">
    <property type="entry name" value="Mo-co_dimer"/>
    <property type="match status" value="1"/>
</dbReference>
<gene>
    <name evidence="8" type="ORF">F7R91_13860</name>
</gene>
<evidence type="ECO:0000256" key="2">
    <source>
        <dbReference type="ARBA" id="ARBA00022505"/>
    </source>
</evidence>
<dbReference type="GO" id="GO:0008482">
    <property type="term" value="F:sulfite oxidase activity"/>
    <property type="evidence" value="ECO:0007669"/>
    <property type="project" value="TreeGrafter"/>
</dbReference>
<evidence type="ECO:0000256" key="3">
    <source>
        <dbReference type="ARBA" id="ARBA00022723"/>
    </source>
</evidence>
<feature type="region of interest" description="Disordered" evidence="5">
    <location>
        <begin position="1"/>
        <end position="20"/>
    </location>
</feature>
<keyword evidence="3" id="KW-0479">Metal-binding</keyword>
<dbReference type="SUPFAM" id="SSF81296">
    <property type="entry name" value="E set domains"/>
    <property type="match status" value="1"/>
</dbReference>
<dbReference type="EMBL" id="VZRB01000008">
    <property type="protein sequence ID" value="KAB1146670.1"/>
    <property type="molecule type" value="Genomic_DNA"/>
</dbReference>
<reference evidence="8 9" key="1">
    <citation type="submission" date="2019-09" db="EMBL/GenBank/DDBJ databases">
        <title>Screening of Novel Bioactive Compounds from Soil-Associated.</title>
        <authorList>
            <person name="Zhao S."/>
        </authorList>
    </citation>
    <scope>NUCLEOTIDE SEQUENCE [LARGE SCALE GENOMIC DNA]</scope>
    <source>
        <strain evidence="8 9">HIT-DPA4</strain>
    </source>
</reference>
<dbReference type="InterPro" id="IPR008335">
    <property type="entry name" value="Mopterin_OxRdtase_euk"/>
</dbReference>
<dbReference type="GO" id="GO:0030151">
    <property type="term" value="F:molybdenum ion binding"/>
    <property type="evidence" value="ECO:0007669"/>
    <property type="project" value="InterPro"/>
</dbReference>
<dbReference type="RefSeq" id="WP_150948149.1">
    <property type="nucleotide sequence ID" value="NZ_VZRB01000008.1"/>
</dbReference>
<dbReference type="PRINTS" id="PR00407">
    <property type="entry name" value="EUMOPTERIN"/>
</dbReference>
<feature type="domain" description="Oxidoreductase molybdopterin-binding" evidence="6">
    <location>
        <begin position="47"/>
        <end position="217"/>
    </location>
</feature>